<proteinExistence type="predicted"/>
<feature type="domain" description="Zn(2)-C6 fungal-type" evidence="4">
    <location>
        <begin position="80"/>
        <end position="109"/>
    </location>
</feature>
<evidence type="ECO:0000256" key="2">
    <source>
        <dbReference type="ARBA" id="ARBA00023242"/>
    </source>
</evidence>
<dbReference type="GO" id="GO:0000981">
    <property type="term" value="F:DNA-binding transcription factor activity, RNA polymerase II-specific"/>
    <property type="evidence" value="ECO:0007669"/>
    <property type="project" value="InterPro"/>
</dbReference>
<gene>
    <name evidence="5" type="ORF">DM01DRAFT_1384610</name>
</gene>
<feature type="region of interest" description="Disordered" evidence="3">
    <location>
        <begin position="117"/>
        <end position="137"/>
    </location>
</feature>
<evidence type="ECO:0000256" key="3">
    <source>
        <dbReference type="SAM" id="MobiDB-lite"/>
    </source>
</evidence>
<organism evidence="5 6">
    <name type="scientific">Hesseltinella vesiculosa</name>
    <dbReference type="NCBI Taxonomy" id="101127"/>
    <lineage>
        <taxon>Eukaryota</taxon>
        <taxon>Fungi</taxon>
        <taxon>Fungi incertae sedis</taxon>
        <taxon>Mucoromycota</taxon>
        <taxon>Mucoromycotina</taxon>
        <taxon>Mucoromycetes</taxon>
        <taxon>Mucorales</taxon>
        <taxon>Cunninghamellaceae</taxon>
        <taxon>Hesseltinella</taxon>
    </lineage>
</organism>
<dbReference type="EMBL" id="MCGT01000022">
    <property type="protein sequence ID" value="ORX50867.1"/>
    <property type="molecule type" value="Genomic_DNA"/>
</dbReference>
<feature type="compositionally biased region" description="Basic residues" evidence="3">
    <location>
        <begin position="117"/>
        <end position="130"/>
    </location>
</feature>
<dbReference type="SUPFAM" id="SSF57701">
    <property type="entry name" value="Zn2/Cys6 DNA-binding domain"/>
    <property type="match status" value="1"/>
</dbReference>
<dbReference type="InterPro" id="IPR036864">
    <property type="entry name" value="Zn2-C6_fun-type_DNA-bd_sf"/>
</dbReference>
<evidence type="ECO:0000313" key="5">
    <source>
        <dbReference type="EMBL" id="ORX50867.1"/>
    </source>
</evidence>
<comment type="caution">
    <text evidence="5">The sequence shown here is derived from an EMBL/GenBank/DDBJ whole genome shotgun (WGS) entry which is preliminary data.</text>
</comment>
<protein>
    <recommendedName>
        <fullName evidence="4">Zn(2)-C6 fungal-type domain-containing protein</fullName>
    </recommendedName>
</protein>
<sequence>MTTLFQFASLTGYNVPTQQQHSTLNATAVPVPALPALPIPDPSMLRIPDPNAMAGSYNMAVTQDAYPDSRTKKRTQVKRACVNCQKACKKCGEERPCPRCVRYGLEDSCYNTERKERKKNIKRGPYKKRPKGEGVPGRFKKYLKGTRAWQAAKSSTDREKLFQQDPTATSKQVRAVLQKHGHSMEQASEFLAGVKMNFGADAPRMFAAYMVDHPSPPAHAPSP</sequence>
<accession>A0A1X2GCV7</accession>
<evidence type="ECO:0000259" key="4">
    <source>
        <dbReference type="PROSITE" id="PS50048"/>
    </source>
</evidence>
<evidence type="ECO:0000313" key="6">
    <source>
        <dbReference type="Proteomes" id="UP000242146"/>
    </source>
</evidence>
<dbReference type="PANTHER" id="PTHR47659">
    <property type="entry name" value="ZN(II)2CYS6 TRANSCRIPTION FACTOR (EUROFUNG)-RELATED"/>
    <property type="match status" value="1"/>
</dbReference>
<dbReference type="OrthoDB" id="5575144at2759"/>
<keyword evidence="6" id="KW-1185">Reference proteome</keyword>
<dbReference type="CDD" id="cd00067">
    <property type="entry name" value="GAL4"/>
    <property type="match status" value="1"/>
</dbReference>
<evidence type="ECO:0000256" key="1">
    <source>
        <dbReference type="ARBA" id="ARBA00022723"/>
    </source>
</evidence>
<keyword evidence="1" id="KW-0479">Metal-binding</keyword>
<dbReference type="GO" id="GO:0008270">
    <property type="term" value="F:zinc ion binding"/>
    <property type="evidence" value="ECO:0007669"/>
    <property type="project" value="InterPro"/>
</dbReference>
<name>A0A1X2GCV7_9FUNG</name>
<dbReference type="AlphaFoldDB" id="A0A1X2GCV7"/>
<dbReference type="InterPro" id="IPR001138">
    <property type="entry name" value="Zn2Cys6_DnaBD"/>
</dbReference>
<keyword evidence="2" id="KW-0539">Nucleus</keyword>
<dbReference type="PANTHER" id="PTHR47659:SF7">
    <property type="entry name" value="FUNGAL TRANSCRIPTIONAL REGULATORY PROTEIN, N-TERMINAL DOMAIN-CONTAINING PROTEIN"/>
    <property type="match status" value="1"/>
</dbReference>
<dbReference type="InterPro" id="IPR050335">
    <property type="entry name" value="ERT1_acuK_gluconeogen_tf"/>
</dbReference>
<dbReference type="Proteomes" id="UP000242146">
    <property type="component" value="Unassembled WGS sequence"/>
</dbReference>
<dbReference type="PROSITE" id="PS50048">
    <property type="entry name" value="ZN2_CY6_FUNGAL_2"/>
    <property type="match status" value="1"/>
</dbReference>
<reference evidence="5 6" key="1">
    <citation type="submission" date="2016-07" db="EMBL/GenBank/DDBJ databases">
        <title>Pervasive Adenine N6-methylation of Active Genes in Fungi.</title>
        <authorList>
            <consortium name="DOE Joint Genome Institute"/>
            <person name="Mondo S.J."/>
            <person name="Dannebaum R.O."/>
            <person name="Kuo R.C."/>
            <person name="Labutti K."/>
            <person name="Haridas S."/>
            <person name="Kuo A."/>
            <person name="Salamov A."/>
            <person name="Ahrendt S.R."/>
            <person name="Lipzen A."/>
            <person name="Sullivan W."/>
            <person name="Andreopoulos W.B."/>
            <person name="Clum A."/>
            <person name="Lindquist E."/>
            <person name="Daum C."/>
            <person name="Ramamoorthy G.K."/>
            <person name="Gryganskyi A."/>
            <person name="Culley D."/>
            <person name="Magnuson J.K."/>
            <person name="James T.Y."/>
            <person name="O'Malley M.A."/>
            <person name="Stajich J.E."/>
            <person name="Spatafora J.W."/>
            <person name="Visel A."/>
            <person name="Grigoriev I.V."/>
        </authorList>
    </citation>
    <scope>NUCLEOTIDE SEQUENCE [LARGE SCALE GENOMIC DNA]</scope>
    <source>
        <strain evidence="5 6">NRRL 3301</strain>
    </source>
</reference>